<dbReference type="EMBL" id="PVTD01000002">
    <property type="protein sequence ID" value="PRY24835.1"/>
    <property type="molecule type" value="Genomic_DNA"/>
</dbReference>
<evidence type="ECO:0000313" key="2">
    <source>
        <dbReference type="EMBL" id="PRY24835.1"/>
    </source>
</evidence>
<dbReference type="Proteomes" id="UP000239480">
    <property type="component" value="Unassembled WGS sequence"/>
</dbReference>
<gene>
    <name evidence="2" type="ORF">CLV78_1025</name>
</gene>
<comment type="caution">
    <text evidence="2">The sequence shown here is derived from an EMBL/GenBank/DDBJ whole genome shotgun (WGS) entry which is preliminary data.</text>
</comment>
<dbReference type="SUPFAM" id="SSF50475">
    <property type="entry name" value="FMN-binding split barrel"/>
    <property type="match status" value="1"/>
</dbReference>
<accession>A0A2T0RUG2</accession>
<dbReference type="Pfam" id="PF20695">
    <property type="entry name" value="UbiD_N"/>
    <property type="match status" value="1"/>
</dbReference>
<feature type="domain" description="3-octaprenyl-4-hydroxybenzoate carboxy-lyase-like N-terminal" evidence="1">
    <location>
        <begin position="24"/>
        <end position="76"/>
    </location>
</feature>
<dbReference type="InterPro" id="IPR049383">
    <property type="entry name" value="UbiD-like_N"/>
</dbReference>
<name>A0A2T0RUG2_9RHOB</name>
<reference evidence="2 3" key="1">
    <citation type="submission" date="2018-03" db="EMBL/GenBank/DDBJ databases">
        <title>Genomic Encyclopedia of Archaeal and Bacterial Type Strains, Phase II (KMG-II): from individual species to whole genera.</title>
        <authorList>
            <person name="Goeker M."/>
        </authorList>
    </citation>
    <scope>NUCLEOTIDE SEQUENCE [LARGE SCALE GENOMIC DNA]</scope>
    <source>
        <strain evidence="2 3">DSM 29328</strain>
    </source>
</reference>
<evidence type="ECO:0000313" key="3">
    <source>
        <dbReference type="Proteomes" id="UP000239480"/>
    </source>
</evidence>
<organism evidence="2 3">
    <name type="scientific">Aliiruegeria haliotis</name>
    <dbReference type="NCBI Taxonomy" id="1280846"/>
    <lineage>
        <taxon>Bacteria</taxon>
        <taxon>Pseudomonadati</taxon>
        <taxon>Pseudomonadota</taxon>
        <taxon>Alphaproteobacteria</taxon>
        <taxon>Rhodobacterales</taxon>
        <taxon>Roseobacteraceae</taxon>
        <taxon>Aliiruegeria</taxon>
    </lineage>
</organism>
<evidence type="ECO:0000259" key="1">
    <source>
        <dbReference type="Pfam" id="PF20695"/>
    </source>
</evidence>
<keyword evidence="3" id="KW-1185">Reference proteome</keyword>
<dbReference type="AlphaFoldDB" id="A0A2T0RUG2"/>
<sequence length="89" mass="10035">MTLEAVVSLTIDRTAIPRTYRDYLDQLKSMGEMREIDDEVDWNYEEGAILRRCTEQCLPGPIFNKIKDSPDGFRAACFGMAKSGTPGQT</sequence>
<protein>
    <submittedName>
        <fullName evidence="2">UbiD family decarboxylase</fullName>
    </submittedName>
</protein>
<proteinExistence type="predicted"/>